<organism evidence="1 2">
    <name type="scientific">Rhizobium wenxiniae</name>
    <dbReference type="NCBI Taxonomy" id="1737357"/>
    <lineage>
        <taxon>Bacteria</taxon>
        <taxon>Pseudomonadati</taxon>
        <taxon>Pseudomonadota</taxon>
        <taxon>Alphaproteobacteria</taxon>
        <taxon>Hyphomicrobiales</taxon>
        <taxon>Rhizobiaceae</taxon>
        <taxon>Rhizobium/Agrobacterium group</taxon>
        <taxon>Rhizobium</taxon>
    </lineage>
</organism>
<reference evidence="1 2" key="1">
    <citation type="submission" date="2020-08" db="EMBL/GenBank/DDBJ databases">
        <title>Genomic Encyclopedia of Type Strains, Phase IV (KMG-IV): sequencing the most valuable type-strain genomes for metagenomic binning, comparative biology and taxonomic classification.</title>
        <authorList>
            <person name="Goeker M."/>
        </authorList>
    </citation>
    <scope>NUCLEOTIDE SEQUENCE [LARGE SCALE GENOMIC DNA]</scope>
    <source>
        <strain evidence="1 2">DSM 100734</strain>
    </source>
</reference>
<dbReference type="Proteomes" id="UP000547879">
    <property type="component" value="Unassembled WGS sequence"/>
</dbReference>
<name>A0A7X0CY30_9HYPH</name>
<comment type="caution">
    <text evidence="1">The sequence shown here is derived from an EMBL/GenBank/DDBJ whole genome shotgun (WGS) entry which is preliminary data.</text>
</comment>
<evidence type="ECO:0000313" key="2">
    <source>
        <dbReference type="Proteomes" id="UP000547879"/>
    </source>
</evidence>
<keyword evidence="2" id="KW-1185">Reference proteome</keyword>
<gene>
    <name evidence="1" type="ORF">HNQ72_000280</name>
</gene>
<protein>
    <submittedName>
        <fullName evidence="1">Uncharacterized protein</fullName>
    </submittedName>
</protein>
<sequence>MVIIDDVKLYTGKADGTLIKTARRTGLRRIDEIHNPERVKLEERI</sequence>
<dbReference type="EMBL" id="JACHEG010000001">
    <property type="protein sequence ID" value="MBB6160483.1"/>
    <property type="molecule type" value="Genomic_DNA"/>
</dbReference>
<dbReference type="RefSeq" id="WP_183989234.1">
    <property type="nucleotide sequence ID" value="NZ_BMHW01000001.1"/>
</dbReference>
<proteinExistence type="predicted"/>
<evidence type="ECO:0000313" key="1">
    <source>
        <dbReference type="EMBL" id="MBB6160483.1"/>
    </source>
</evidence>
<dbReference type="AlphaFoldDB" id="A0A7X0CY30"/>
<accession>A0A7X0CY30</accession>